<dbReference type="Gene3D" id="3.40.50.1010">
    <property type="entry name" value="5'-nuclease"/>
    <property type="match status" value="1"/>
</dbReference>
<dbReference type="Pfam" id="PF01850">
    <property type="entry name" value="PIN"/>
    <property type="match status" value="1"/>
</dbReference>
<evidence type="ECO:0000313" key="3">
    <source>
        <dbReference type="Proteomes" id="UP001580391"/>
    </source>
</evidence>
<keyword evidence="3" id="KW-1185">Reference proteome</keyword>
<gene>
    <name evidence="2" type="ORF">ACE5IX_14945</name>
</gene>
<protein>
    <submittedName>
        <fullName evidence="2">DUF5615 family PIN-like protein</fullName>
    </submittedName>
</protein>
<dbReference type="EMBL" id="JBHILJ010000008">
    <property type="protein sequence ID" value="MFB5737820.1"/>
    <property type="molecule type" value="Genomic_DNA"/>
</dbReference>
<dbReference type="InterPro" id="IPR029060">
    <property type="entry name" value="PIN-like_dom_sf"/>
</dbReference>
<dbReference type="SUPFAM" id="SSF88723">
    <property type="entry name" value="PIN domain-like"/>
    <property type="match status" value="1"/>
</dbReference>
<name>A0ABV5BRH9_9LEPT</name>
<feature type="domain" description="PIN" evidence="1">
    <location>
        <begin position="5"/>
        <end position="38"/>
    </location>
</feature>
<dbReference type="InterPro" id="IPR002716">
    <property type="entry name" value="PIN_dom"/>
</dbReference>
<evidence type="ECO:0000259" key="1">
    <source>
        <dbReference type="Pfam" id="PF01850"/>
    </source>
</evidence>
<organism evidence="2 3">
    <name type="scientific">Leptospira wolffii</name>
    <dbReference type="NCBI Taxonomy" id="409998"/>
    <lineage>
        <taxon>Bacteria</taxon>
        <taxon>Pseudomonadati</taxon>
        <taxon>Spirochaetota</taxon>
        <taxon>Spirochaetia</taxon>
        <taxon>Leptospirales</taxon>
        <taxon>Leptospiraceae</taxon>
        <taxon>Leptospira</taxon>
    </lineage>
</organism>
<evidence type="ECO:0000313" key="2">
    <source>
        <dbReference type="EMBL" id="MFB5737820.1"/>
    </source>
</evidence>
<dbReference type="RefSeq" id="WP_375517449.1">
    <property type="nucleotide sequence ID" value="NZ_JBHILJ010000008.1"/>
</dbReference>
<proteinExistence type="predicted"/>
<comment type="caution">
    <text evidence="2">The sequence shown here is derived from an EMBL/GenBank/DDBJ whole genome shotgun (WGS) entry which is preliminary data.</text>
</comment>
<accession>A0ABV5BRH9</accession>
<sequence>MGENAKEYKIPMTDSIILATARKHNATLWTRDEDFIGLDGIKYFPKK</sequence>
<reference evidence="2 3" key="1">
    <citation type="submission" date="2024-09" db="EMBL/GenBank/DDBJ databases">
        <title>Taxonomic and Genotyping Characterization of Leptospira Strains isolated from Multiple Sources in Colombia highlights the importance of intermediate species.</title>
        <authorList>
            <person name="Torres Higuera L."/>
            <person name="Rojas Tapias D."/>
            <person name="Jimenez Velasquez S."/>
            <person name="Renjifo Ibanez C."/>
        </authorList>
    </citation>
    <scope>NUCLEOTIDE SEQUENCE [LARGE SCALE GENOMIC DNA]</scope>
    <source>
        <strain evidence="2 3">Lep080</strain>
    </source>
</reference>
<dbReference type="Proteomes" id="UP001580391">
    <property type="component" value="Unassembled WGS sequence"/>
</dbReference>